<dbReference type="FunFam" id="1.10.510.10:FF:000024">
    <property type="entry name" value="Probable serine/threonine-protein kinase cot-1"/>
    <property type="match status" value="1"/>
</dbReference>
<evidence type="ECO:0000256" key="4">
    <source>
        <dbReference type="ARBA" id="ARBA00018538"/>
    </source>
</evidence>
<keyword evidence="11" id="KW-0418">Kinase</keyword>
<evidence type="ECO:0000256" key="13">
    <source>
        <dbReference type="ARBA" id="ARBA00047899"/>
    </source>
</evidence>
<dbReference type="EC" id="2.7.11.1" evidence="3"/>
<dbReference type="GO" id="GO:0007010">
    <property type="term" value="P:cytoskeleton organization"/>
    <property type="evidence" value="ECO:0007669"/>
    <property type="project" value="UniProtKB-ARBA"/>
</dbReference>
<dbReference type="Pfam" id="PF14593">
    <property type="entry name" value="PH_3"/>
    <property type="match status" value="1"/>
</dbReference>
<proteinExistence type="inferred from homology"/>
<name>A0AAN5DBL7_9BILA</name>
<evidence type="ECO:0000313" key="19">
    <source>
        <dbReference type="Proteomes" id="UP001328107"/>
    </source>
</evidence>
<comment type="catalytic activity">
    <reaction evidence="14">
        <text>L-seryl-[protein] + ATP = O-phospho-L-seryl-[protein] + ADP + H(+)</text>
        <dbReference type="Rhea" id="RHEA:17989"/>
        <dbReference type="Rhea" id="RHEA-COMP:9863"/>
        <dbReference type="Rhea" id="RHEA-COMP:11604"/>
        <dbReference type="ChEBI" id="CHEBI:15378"/>
        <dbReference type="ChEBI" id="CHEBI:29999"/>
        <dbReference type="ChEBI" id="CHEBI:30616"/>
        <dbReference type="ChEBI" id="CHEBI:83421"/>
        <dbReference type="ChEBI" id="CHEBI:456216"/>
        <dbReference type="EC" id="2.7.11.1"/>
    </reaction>
</comment>
<sequence length="713" mass="82505">EDQRERGREREGGREGGRRTNNHVITNDSFQMGEVNDRCTGRDPEDSSEMEEMGTTGRSHTFDGVIRSSRPNPMGDSSDDDPSSPEDLGFVDEEPDRPEETKTPHNPPTAEVPDKAAAKGMRQMVNKVPSDFYFHTQIGEGAYSVVYHATEVETNRNYAIKVVLKEYVNRKDKYNSIIREKNMMAYLTYKHKGHPFVVSLYCTFQDNERLYFAMSYCPGGDLQEMLRRVNSFDQTTTKFYSAEIISSLQFIHGCGIVHRDLKPENILIKENGHICLSDFGSAKMMNNSDDVAEEQRIRRINVDSAEDRGDRRATFVGTAQYVSPEMLNDSPVGPECDYWALGCMLYQMMSGQPPFRAVNSFHLMRTIQNLEFTFPPGFPVLGLNLVKRLLVLNPEERLGNPLLPSIMDDPFYEGIDFATLDKQTPPAIHPYIPASMGEPEFYSDVVITPGFDKETINRLELEHLAAKAKKQKAKETMPESKATPTSAPPGHEEGESKEERMARMRASKFEKQKEENDWHQFAEENLILREGLVDKKKGLFARRRMFLLTEGPHIYYIDPINKVYKGQIPICFETKTEAKNFRTFFVHTPNRTYYLLDPSRRANEWCAAIDKVRDRYFKEPTPRDENEDIIEITRLFGIIPFITIKTTRAARLAKEKKIQEQKERKERTERAKKERLAREKEEKREKKRLEEIEKAEKKAEKERKRRERKLGRK</sequence>
<dbReference type="Gene3D" id="3.30.200.20">
    <property type="entry name" value="Phosphorylase Kinase, domain 1"/>
    <property type="match status" value="1"/>
</dbReference>
<dbReference type="GO" id="GO:1901701">
    <property type="term" value="P:cellular response to oxygen-containing compound"/>
    <property type="evidence" value="ECO:0007669"/>
    <property type="project" value="UniProtKB-ARBA"/>
</dbReference>
<feature type="compositionally biased region" description="Basic and acidic residues" evidence="16">
    <location>
        <begin position="490"/>
        <end position="501"/>
    </location>
</feature>
<keyword evidence="5" id="KW-0217">Developmental protein</keyword>
<dbReference type="Pfam" id="PF00069">
    <property type="entry name" value="Pkinase"/>
    <property type="match status" value="1"/>
</dbReference>
<evidence type="ECO:0000256" key="9">
    <source>
        <dbReference type="ARBA" id="ARBA00022679"/>
    </source>
</evidence>
<dbReference type="GO" id="GO:0035556">
    <property type="term" value="P:intracellular signal transduction"/>
    <property type="evidence" value="ECO:0007669"/>
    <property type="project" value="TreeGrafter"/>
</dbReference>
<comment type="catalytic activity">
    <reaction evidence="13">
        <text>L-threonyl-[protein] + ATP = O-phospho-L-threonyl-[protein] + ADP + H(+)</text>
        <dbReference type="Rhea" id="RHEA:46608"/>
        <dbReference type="Rhea" id="RHEA-COMP:11060"/>
        <dbReference type="Rhea" id="RHEA-COMP:11605"/>
        <dbReference type="ChEBI" id="CHEBI:15378"/>
        <dbReference type="ChEBI" id="CHEBI:30013"/>
        <dbReference type="ChEBI" id="CHEBI:30616"/>
        <dbReference type="ChEBI" id="CHEBI:61977"/>
        <dbReference type="ChEBI" id="CHEBI:456216"/>
        <dbReference type="EC" id="2.7.11.1"/>
    </reaction>
</comment>
<keyword evidence="8" id="KW-0597">Phosphoprotein</keyword>
<comment type="similarity">
    <text evidence="2">Belongs to the protein kinase superfamily. AGC Ser/Thr protein kinase family. PDPK1 subfamily.</text>
</comment>
<feature type="compositionally biased region" description="Basic residues" evidence="16">
    <location>
        <begin position="703"/>
        <end position="713"/>
    </location>
</feature>
<feature type="non-terminal residue" evidence="18">
    <location>
        <position position="1"/>
    </location>
</feature>
<dbReference type="PANTHER" id="PTHR24356">
    <property type="entry name" value="SERINE/THREONINE-PROTEIN KINASE"/>
    <property type="match status" value="1"/>
</dbReference>
<dbReference type="InterPro" id="IPR011993">
    <property type="entry name" value="PH-like_dom_sf"/>
</dbReference>
<dbReference type="InterPro" id="IPR039046">
    <property type="entry name" value="PDPK1"/>
</dbReference>
<evidence type="ECO:0000256" key="3">
    <source>
        <dbReference type="ARBA" id="ARBA00012513"/>
    </source>
</evidence>
<dbReference type="AlphaFoldDB" id="A0AAN5DBL7"/>
<feature type="region of interest" description="Disordered" evidence="16">
    <location>
        <begin position="1"/>
        <end position="114"/>
    </location>
</feature>
<dbReference type="EMBL" id="BTRK01000006">
    <property type="protein sequence ID" value="GMR60573.1"/>
    <property type="molecule type" value="Genomic_DNA"/>
</dbReference>
<feature type="binding site" evidence="15">
    <location>
        <position position="165"/>
    </location>
    <ligand>
        <name>ATP</name>
        <dbReference type="ChEBI" id="CHEBI:30616"/>
    </ligand>
</feature>
<dbReference type="PROSITE" id="PS50011">
    <property type="entry name" value="PROTEIN_KINASE_DOM"/>
    <property type="match status" value="1"/>
</dbReference>
<dbReference type="SMART" id="SM00220">
    <property type="entry name" value="S_TKc"/>
    <property type="match status" value="1"/>
</dbReference>
<keyword evidence="19" id="KW-1185">Reference proteome</keyword>
<dbReference type="GO" id="GO:0048638">
    <property type="term" value="P:regulation of developmental growth"/>
    <property type="evidence" value="ECO:0007669"/>
    <property type="project" value="UniProtKB-ARBA"/>
</dbReference>
<dbReference type="InterPro" id="IPR008271">
    <property type="entry name" value="Ser/Thr_kinase_AS"/>
</dbReference>
<dbReference type="InterPro" id="IPR017441">
    <property type="entry name" value="Protein_kinase_ATP_BS"/>
</dbReference>
<organism evidence="18 19">
    <name type="scientific">Pristionchus mayeri</name>
    <dbReference type="NCBI Taxonomy" id="1317129"/>
    <lineage>
        <taxon>Eukaryota</taxon>
        <taxon>Metazoa</taxon>
        <taxon>Ecdysozoa</taxon>
        <taxon>Nematoda</taxon>
        <taxon>Chromadorea</taxon>
        <taxon>Rhabditida</taxon>
        <taxon>Rhabditina</taxon>
        <taxon>Diplogasteromorpha</taxon>
        <taxon>Diplogasteroidea</taxon>
        <taxon>Neodiplogasteridae</taxon>
        <taxon>Pristionchus</taxon>
    </lineage>
</organism>
<dbReference type="SUPFAM" id="SSF50729">
    <property type="entry name" value="PH domain-like"/>
    <property type="match status" value="1"/>
</dbReference>
<evidence type="ECO:0000256" key="1">
    <source>
        <dbReference type="ARBA" id="ARBA00004496"/>
    </source>
</evidence>
<dbReference type="InterPro" id="IPR011009">
    <property type="entry name" value="Kinase-like_dom_sf"/>
</dbReference>
<feature type="region of interest" description="Disordered" evidence="16">
    <location>
        <begin position="470"/>
        <end position="501"/>
    </location>
</feature>
<keyword evidence="7" id="KW-0723">Serine/threonine-protein kinase</keyword>
<evidence type="ECO:0000256" key="8">
    <source>
        <dbReference type="ARBA" id="ARBA00022553"/>
    </source>
</evidence>
<evidence type="ECO:0000256" key="14">
    <source>
        <dbReference type="ARBA" id="ARBA00048679"/>
    </source>
</evidence>
<keyword evidence="6" id="KW-0963">Cytoplasm</keyword>
<keyword evidence="12 15" id="KW-0067">ATP-binding</keyword>
<dbReference type="CDD" id="cd05581">
    <property type="entry name" value="STKc_PDK1"/>
    <property type="match status" value="1"/>
</dbReference>
<feature type="compositionally biased region" description="Basic and acidic residues" evidence="16">
    <location>
        <begin position="35"/>
        <end position="45"/>
    </location>
</feature>
<dbReference type="InterPro" id="IPR050236">
    <property type="entry name" value="Ser_Thr_kinase_AGC"/>
</dbReference>
<feature type="compositionally biased region" description="Basic and acidic residues" evidence="16">
    <location>
        <begin position="1"/>
        <end position="18"/>
    </location>
</feature>
<comment type="subcellular location">
    <subcellularLocation>
        <location evidence="1">Cytoplasm</location>
    </subcellularLocation>
</comment>
<evidence type="ECO:0000256" key="11">
    <source>
        <dbReference type="ARBA" id="ARBA00022777"/>
    </source>
</evidence>
<protein>
    <recommendedName>
        <fullName evidence="4">3-phosphoinositide-dependent protein kinase 1</fullName>
        <ecNumber evidence="3">2.7.11.1</ecNumber>
    </recommendedName>
</protein>
<dbReference type="InterPro" id="IPR033931">
    <property type="entry name" value="PDK1-typ_PH"/>
</dbReference>
<evidence type="ECO:0000256" key="12">
    <source>
        <dbReference type="ARBA" id="ARBA00022840"/>
    </source>
</evidence>
<gene>
    <name evidence="18" type="ORF">PMAYCL1PPCAC_30768</name>
</gene>
<evidence type="ECO:0000256" key="16">
    <source>
        <dbReference type="SAM" id="MobiDB-lite"/>
    </source>
</evidence>
<keyword evidence="9" id="KW-0808">Transferase</keyword>
<evidence type="ECO:0000313" key="18">
    <source>
        <dbReference type="EMBL" id="GMR60573.1"/>
    </source>
</evidence>
<feature type="domain" description="Protein kinase" evidence="17">
    <location>
        <begin position="132"/>
        <end position="412"/>
    </location>
</feature>
<evidence type="ECO:0000256" key="10">
    <source>
        <dbReference type="ARBA" id="ARBA00022741"/>
    </source>
</evidence>
<evidence type="ECO:0000256" key="6">
    <source>
        <dbReference type="ARBA" id="ARBA00022490"/>
    </source>
</evidence>
<evidence type="ECO:0000256" key="7">
    <source>
        <dbReference type="ARBA" id="ARBA00022527"/>
    </source>
</evidence>
<dbReference type="InterPro" id="IPR000719">
    <property type="entry name" value="Prot_kinase_dom"/>
</dbReference>
<dbReference type="Gene3D" id="2.30.29.30">
    <property type="entry name" value="Pleckstrin-homology domain (PH domain)/Phosphotyrosine-binding domain (PTB)"/>
    <property type="match status" value="1"/>
</dbReference>
<dbReference type="CDD" id="cd01262">
    <property type="entry name" value="PH_PDK1"/>
    <property type="match status" value="1"/>
</dbReference>
<comment type="caution">
    <text evidence="18">The sequence shown here is derived from an EMBL/GenBank/DDBJ whole genome shotgun (WGS) entry which is preliminary data.</text>
</comment>
<dbReference type="PANTHER" id="PTHR24356:SF406">
    <property type="entry name" value="3-PHOSPHOINOSITIDE-DEPENDENT PROTEIN KINASE 1"/>
    <property type="match status" value="1"/>
</dbReference>
<feature type="region of interest" description="Disordered" evidence="16">
    <location>
        <begin position="655"/>
        <end position="713"/>
    </location>
</feature>
<evidence type="ECO:0000256" key="5">
    <source>
        <dbReference type="ARBA" id="ARBA00022473"/>
    </source>
</evidence>
<evidence type="ECO:0000256" key="2">
    <source>
        <dbReference type="ARBA" id="ARBA00010006"/>
    </source>
</evidence>
<dbReference type="Proteomes" id="UP001328107">
    <property type="component" value="Unassembled WGS sequence"/>
</dbReference>
<dbReference type="GO" id="GO:0005524">
    <property type="term" value="F:ATP binding"/>
    <property type="evidence" value="ECO:0007669"/>
    <property type="project" value="UniProtKB-UniRule"/>
</dbReference>
<dbReference type="GO" id="GO:0005737">
    <property type="term" value="C:cytoplasm"/>
    <property type="evidence" value="ECO:0007669"/>
    <property type="project" value="UniProtKB-SubCell"/>
</dbReference>
<reference evidence="19" key="1">
    <citation type="submission" date="2022-10" db="EMBL/GenBank/DDBJ databases">
        <title>Genome assembly of Pristionchus species.</title>
        <authorList>
            <person name="Yoshida K."/>
            <person name="Sommer R.J."/>
        </authorList>
    </citation>
    <scope>NUCLEOTIDE SEQUENCE [LARGE SCALE GENOMIC DNA]</scope>
    <source>
        <strain evidence="19">RS5460</strain>
    </source>
</reference>
<keyword evidence="10 15" id="KW-0547">Nucleotide-binding</keyword>
<dbReference type="SUPFAM" id="SSF56112">
    <property type="entry name" value="Protein kinase-like (PK-like)"/>
    <property type="match status" value="1"/>
</dbReference>
<dbReference type="Gene3D" id="1.10.510.10">
    <property type="entry name" value="Transferase(Phosphotransferase) domain 1"/>
    <property type="match status" value="1"/>
</dbReference>
<dbReference type="GO" id="GO:0004674">
    <property type="term" value="F:protein serine/threonine kinase activity"/>
    <property type="evidence" value="ECO:0007669"/>
    <property type="project" value="UniProtKB-KW"/>
</dbReference>
<feature type="compositionally biased region" description="Acidic residues" evidence="16">
    <location>
        <begin position="77"/>
        <end position="97"/>
    </location>
</feature>
<evidence type="ECO:0000256" key="15">
    <source>
        <dbReference type="PROSITE-ProRule" id="PRU10141"/>
    </source>
</evidence>
<dbReference type="FunFam" id="2.30.29.30:FF:000324">
    <property type="entry name" value="Phosphoinositide-dependent kinase 1, isoform F"/>
    <property type="match status" value="1"/>
</dbReference>
<dbReference type="PROSITE" id="PS00108">
    <property type="entry name" value="PROTEIN_KINASE_ST"/>
    <property type="match status" value="1"/>
</dbReference>
<feature type="compositionally biased region" description="Basic and acidic residues" evidence="16">
    <location>
        <begin position="655"/>
        <end position="702"/>
    </location>
</feature>
<evidence type="ECO:0000259" key="17">
    <source>
        <dbReference type="PROSITE" id="PS50011"/>
    </source>
</evidence>
<dbReference type="PROSITE" id="PS00107">
    <property type="entry name" value="PROTEIN_KINASE_ATP"/>
    <property type="match status" value="1"/>
</dbReference>
<accession>A0AAN5DBL7</accession>